<dbReference type="AlphaFoldDB" id="A0A9P6GW91"/>
<dbReference type="EMBL" id="WJXW01000001">
    <property type="protein sequence ID" value="KAF9741349.1"/>
    <property type="molecule type" value="Genomic_DNA"/>
</dbReference>
<keyword evidence="3" id="KW-1185">Reference proteome</keyword>
<feature type="compositionally biased region" description="Low complexity" evidence="1">
    <location>
        <begin position="231"/>
        <end position="244"/>
    </location>
</feature>
<evidence type="ECO:0000313" key="3">
    <source>
        <dbReference type="Proteomes" id="UP000756921"/>
    </source>
</evidence>
<gene>
    <name evidence="2" type="ORF">PMIN01_00888</name>
</gene>
<evidence type="ECO:0000313" key="2">
    <source>
        <dbReference type="EMBL" id="KAF9741349.1"/>
    </source>
</evidence>
<protein>
    <submittedName>
        <fullName evidence="2">Uncharacterized protein</fullName>
    </submittedName>
</protein>
<evidence type="ECO:0000256" key="1">
    <source>
        <dbReference type="SAM" id="MobiDB-lite"/>
    </source>
</evidence>
<organism evidence="2 3">
    <name type="scientific">Paraphaeosphaeria minitans</name>
    <dbReference type="NCBI Taxonomy" id="565426"/>
    <lineage>
        <taxon>Eukaryota</taxon>
        <taxon>Fungi</taxon>
        <taxon>Dikarya</taxon>
        <taxon>Ascomycota</taxon>
        <taxon>Pezizomycotina</taxon>
        <taxon>Dothideomycetes</taxon>
        <taxon>Pleosporomycetidae</taxon>
        <taxon>Pleosporales</taxon>
        <taxon>Massarineae</taxon>
        <taxon>Didymosphaeriaceae</taxon>
        <taxon>Paraphaeosphaeria</taxon>
    </lineage>
</organism>
<feature type="region of interest" description="Disordered" evidence="1">
    <location>
        <begin position="58"/>
        <end position="88"/>
    </location>
</feature>
<feature type="compositionally biased region" description="Low complexity" evidence="1">
    <location>
        <begin position="67"/>
        <end position="81"/>
    </location>
</feature>
<accession>A0A9P6GW91</accession>
<reference evidence="2" key="1">
    <citation type="journal article" date="2020" name="Mol. Plant Microbe Interact.">
        <title>Genome Sequence of the Biocontrol Agent Coniothyrium minitans strain Conio (IMI 134523).</title>
        <authorList>
            <person name="Patel D."/>
            <person name="Shittu T.A."/>
            <person name="Baroncelli R."/>
            <person name="Muthumeenakshi S."/>
            <person name="Osborne T.H."/>
            <person name="Janganan T.K."/>
            <person name="Sreenivasaprasad S."/>
        </authorList>
    </citation>
    <scope>NUCLEOTIDE SEQUENCE</scope>
    <source>
        <strain evidence="2">Conio</strain>
    </source>
</reference>
<dbReference type="OrthoDB" id="3780599at2759"/>
<comment type="caution">
    <text evidence="2">The sequence shown here is derived from an EMBL/GenBank/DDBJ whole genome shotgun (WGS) entry which is preliminary data.</text>
</comment>
<name>A0A9P6GW91_9PLEO</name>
<dbReference type="Proteomes" id="UP000756921">
    <property type="component" value="Unassembled WGS sequence"/>
</dbReference>
<sequence>MWTNFLDPPLPCTFLSNLITTYVPVSLNFENTYALPQTLSLTSKIFVAKCQHHHITMSDTAPGGGVSFNRNPSSSDNSSSNTTQPSLLRPSRAVYPALPGHPDPDDLIQDIPSPEKAVSEFQSVPFAHVTKITNPPRIPTDHLVQPPQRDVPSIIIAHISKPQTSNAEPDWIPLMNYFQGNRCLDGTGNLQDLNTTNSGPHQICLHDAPHPPQRHHPQPPPPPRTLHGEADPLAQPALPASSLPSATAPLADLFPRYDYWHTQASTYTPLAAEAFEPVPSRPTRSVLRSVPTPSGQNLLHWLSLALNTPPHKQPCPDQLVHRPCHLDAYLDEDEGLVRRMRPEALLQRTAKVLSLFWWVAAQNAWLEMYEGTGWAWIEKECYA</sequence>
<feature type="region of interest" description="Disordered" evidence="1">
    <location>
        <begin position="195"/>
        <end position="244"/>
    </location>
</feature>
<proteinExistence type="predicted"/>